<evidence type="ECO:0000313" key="6">
    <source>
        <dbReference type="EMBL" id="SFM47304.1"/>
    </source>
</evidence>
<evidence type="ECO:0000259" key="5">
    <source>
        <dbReference type="Pfam" id="PF13439"/>
    </source>
</evidence>
<keyword evidence="7" id="KW-1185">Reference proteome</keyword>
<organism evidence="6 7">
    <name type="scientific">Rugamonas rubra</name>
    <dbReference type="NCBI Taxonomy" id="758825"/>
    <lineage>
        <taxon>Bacteria</taxon>
        <taxon>Pseudomonadati</taxon>
        <taxon>Pseudomonadota</taxon>
        <taxon>Betaproteobacteria</taxon>
        <taxon>Burkholderiales</taxon>
        <taxon>Oxalobacteraceae</taxon>
        <taxon>Telluria group</taxon>
        <taxon>Rugamonas</taxon>
    </lineage>
</organism>
<sequence length="692" mass="74455">MLTVLMASHNGAATLPAVLDAYCRLSAPAGGWRLLLVDNDSDDATAALAAGYAGRLPLQVLREARRGKNAALNTGLAAALAAPGDGAELLVFSDDDAAPRPDWLLRLSEAAAAQAGFAVFGGAIVADWGAAPPDWVLRRVPLGLTYGLTAPGRAAGPVCPGLVWGANMAVRRAVFEAGHRFDETVGPNGASYAMGSETELTRRLHAAGQRSWFVPAAVVAHHIRPAQLGAADILRRAWRFGRGKFRQDAPGVFPELLGLPRWMYKRALLEALGWLGARGDAGRRFGHRWELAYLGGYAREAWLGPPRGGKKVLLTSYSGGLGGMELRMAQECRFLAAAGYRSALALPRFAGFEAWAGGLRREGLEVSAFAPPCFFEQWRWRRLNLWRARCWSWLALRRRRADLVHVAFCWTHYGASALWLARRCGLAAVVSVHNAFPPVQVGDWHRPLLRQAFAGVRGVYAVSDSAMQHFLALYRDYLPATARLAVIPNCVDTARFRPSAARRAEARLRLGLPSGALLLGSAARLARQKRPQLLLALLAALLPRFPHLYLVLIGDGPLEAELRARAERDGLAGRVLFAGFQRDVEQWLPALDLHLLLSSTEGFGIATIEAMACGVPVVGSEVPGTADVLRGSAGGLLVPADDPAATAAAVAALLADAPRRARMGRLARAEVQAKYAQALVGERIAAFYRGLL</sequence>
<protein>
    <submittedName>
        <fullName evidence="6">Glycosyltransferase involved in cell wall bisynthesis</fullName>
    </submittedName>
</protein>
<dbReference type="Gene3D" id="3.90.550.10">
    <property type="entry name" value="Spore Coat Polysaccharide Biosynthesis Protein SpsA, Chain A"/>
    <property type="match status" value="1"/>
</dbReference>
<keyword evidence="1" id="KW-0328">Glycosyltransferase</keyword>
<evidence type="ECO:0000259" key="3">
    <source>
        <dbReference type="Pfam" id="PF00534"/>
    </source>
</evidence>
<dbReference type="GO" id="GO:0016757">
    <property type="term" value="F:glycosyltransferase activity"/>
    <property type="evidence" value="ECO:0007669"/>
    <property type="project" value="UniProtKB-KW"/>
</dbReference>
<dbReference type="AlphaFoldDB" id="A0A1I4R4S6"/>
<dbReference type="EMBL" id="FOTW01000021">
    <property type="protein sequence ID" value="SFM47304.1"/>
    <property type="molecule type" value="Genomic_DNA"/>
</dbReference>
<keyword evidence="2 6" id="KW-0808">Transferase</keyword>
<dbReference type="Pfam" id="PF00535">
    <property type="entry name" value="Glycos_transf_2"/>
    <property type="match status" value="1"/>
</dbReference>
<dbReference type="RefSeq" id="WP_245774368.1">
    <property type="nucleotide sequence ID" value="NZ_FOTW01000021.1"/>
</dbReference>
<name>A0A1I4R4S6_9BURK</name>
<accession>A0A1I4R4S6</accession>
<feature type="domain" description="Glycosyl transferase family 1" evidence="3">
    <location>
        <begin position="507"/>
        <end position="668"/>
    </location>
</feature>
<evidence type="ECO:0000256" key="2">
    <source>
        <dbReference type="ARBA" id="ARBA00022679"/>
    </source>
</evidence>
<dbReference type="Proteomes" id="UP000199470">
    <property type="component" value="Unassembled WGS sequence"/>
</dbReference>
<dbReference type="SUPFAM" id="SSF53448">
    <property type="entry name" value="Nucleotide-diphospho-sugar transferases"/>
    <property type="match status" value="1"/>
</dbReference>
<dbReference type="Pfam" id="PF00534">
    <property type="entry name" value="Glycos_transf_1"/>
    <property type="match status" value="1"/>
</dbReference>
<evidence type="ECO:0000313" key="7">
    <source>
        <dbReference type="Proteomes" id="UP000199470"/>
    </source>
</evidence>
<dbReference type="SUPFAM" id="SSF53756">
    <property type="entry name" value="UDP-Glycosyltransferase/glycogen phosphorylase"/>
    <property type="match status" value="1"/>
</dbReference>
<dbReference type="CDD" id="cd03801">
    <property type="entry name" value="GT4_PimA-like"/>
    <property type="match status" value="1"/>
</dbReference>
<dbReference type="InterPro" id="IPR001296">
    <property type="entry name" value="Glyco_trans_1"/>
</dbReference>
<dbReference type="PANTHER" id="PTHR12526">
    <property type="entry name" value="GLYCOSYLTRANSFERASE"/>
    <property type="match status" value="1"/>
</dbReference>
<dbReference type="InterPro" id="IPR028098">
    <property type="entry name" value="Glyco_trans_4-like_N"/>
</dbReference>
<dbReference type="PANTHER" id="PTHR12526:SF510">
    <property type="entry name" value="D-INOSITOL 3-PHOSPHATE GLYCOSYLTRANSFERASE"/>
    <property type="match status" value="1"/>
</dbReference>
<dbReference type="Gene3D" id="3.40.50.2000">
    <property type="entry name" value="Glycogen Phosphorylase B"/>
    <property type="match status" value="2"/>
</dbReference>
<evidence type="ECO:0000256" key="1">
    <source>
        <dbReference type="ARBA" id="ARBA00022676"/>
    </source>
</evidence>
<dbReference type="STRING" id="758825.SAMN02982985_04176"/>
<gene>
    <name evidence="6" type="ORF">SAMN02982985_04176</name>
</gene>
<reference evidence="6 7" key="1">
    <citation type="submission" date="2016-10" db="EMBL/GenBank/DDBJ databases">
        <authorList>
            <person name="de Groot N.N."/>
        </authorList>
    </citation>
    <scope>NUCLEOTIDE SEQUENCE [LARGE SCALE GENOMIC DNA]</scope>
    <source>
        <strain evidence="6 7">ATCC 43154</strain>
    </source>
</reference>
<dbReference type="InterPro" id="IPR001173">
    <property type="entry name" value="Glyco_trans_2-like"/>
</dbReference>
<dbReference type="InterPro" id="IPR029044">
    <property type="entry name" value="Nucleotide-diphossugar_trans"/>
</dbReference>
<dbReference type="Pfam" id="PF13439">
    <property type="entry name" value="Glyco_transf_4"/>
    <property type="match status" value="1"/>
</dbReference>
<proteinExistence type="predicted"/>
<evidence type="ECO:0000259" key="4">
    <source>
        <dbReference type="Pfam" id="PF00535"/>
    </source>
</evidence>
<feature type="domain" description="Glycosyltransferase subfamily 4-like N-terminal" evidence="5">
    <location>
        <begin position="322"/>
        <end position="495"/>
    </location>
</feature>
<feature type="domain" description="Glycosyltransferase 2-like" evidence="4">
    <location>
        <begin position="3"/>
        <end position="119"/>
    </location>
</feature>